<proteinExistence type="predicted"/>
<dbReference type="Proteomes" id="UP001145742">
    <property type="component" value="Unassembled WGS sequence"/>
</dbReference>
<comment type="caution">
    <text evidence="1">The sequence shown here is derived from an EMBL/GenBank/DDBJ whole genome shotgun (WGS) entry which is preliminary data.</text>
</comment>
<dbReference type="EMBL" id="WHWB01034397">
    <property type="protein sequence ID" value="KAJ7410591.1"/>
    <property type="molecule type" value="Genomic_DNA"/>
</dbReference>
<evidence type="ECO:0000313" key="2">
    <source>
        <dbReference type="Proteomes" id="UP001145742"/>
    </source>
</evidence>
<organism evidence="1 2">
    <name type="scientific">Willisornis vidua</name>
    <name type="common">Xingu scale-backed antbird</name>
    <dbReference type="NCBI Taxonomy" id="1566151"/>
    <lineage>
        <taxon>Eukaryota</taxon>
        <taxon>Metazoa</taxon>
        <taxon>Chordata</taxon>
        <taxon>Craniata</taxon>
        <taxon>Vertebrata</taxon>
        <taxon>Euteleostomi</taxon>
        <taxon>Archelosauria</taxon>
        <taxon>Archosauria</taxon>
        <taxon>Dinosauria</taxon>
        <taxon>Saurischia</taxon>
        <taxon>Theropoda</taxon>
        <taxon>Coelurosauria</taxon>
        <taxon>Aves</taxon>
        <taxon>Neognathae</taxon>
        <taxon>Neoaves</taxon>
        <taxon>Telluraves</taxon>
        <taxon>Australaves</taxon>
        <taxon>Passeriformes</taxon>
        <taxon>Thamnophilidae</taxon>
        <taxon>Willisornis</taxon>
    </lineage>
</organism>
<name>A0ABQ9CWJ8_9PASS</name>
<sequence>MLLQTMLQTMVSQAVPLQPLEVQAGAETNLQDMEDPMLEQATFYNLIDSHIPLESEFLTLAGLQDVSNYETMRFCGNLCPLTRKAVTVLSPY</sequence>
<accession>A0ABQ9CWJ8</accession>
<keyword evidence="2" id="KW-1185">Reference proteome</keyword>
<gene>
    <name evidence="1" type="ORF">WISP_107395</name>
</gene>
<protein>
    <submittedName>
        <fullName evidence="1">Uncharacterized protein</fullName>
    </submittedName>
</protein>
<reference evidence="1" key="1">
    <citation type="submission" date="2019-10" db="EMBL/GenBank/DDBJ databases">
        <authorList>
            <person name="Soares A.E.R."/>
            <person name="Aleixo A."/>
            <person name="Schneider P."/>
            <person name="Miyaki C.Y."/>
            <person name="Schneider M.P."/>
            <person name="Mello C."/>
            <person name="Vasconcelos A.T.R."/>
        </authorList>
    </citation>
    <scope>NUCLEOTIDE SEQUENCE</scope>
    <source>
        <tissue evidence="1">Muscle</tissue>
    </source>
</reference>
<evidence type="ECO:0000313" key="1">
    <source>
        <dbReference type="EMBL" id="KAJ7410591.1"/>
    </source>
</evidence>